<organism evidence="2 3">
    <name type="scientific">Streptomyces clavuligerus</name>
    <dbReference type="NCBI Taxonomy" id="1901"/>
    <lineage>
        <taxon>Bacteria</taxon>
        <taxon>Bacillati</taxon>
        <taxon>Actinomycetota</taxon>
        <taxon>Actinomycetes</taxon>
        <taxon>Kitasatosporales</taxon>
        <taxon>Streptomycetaceae</taxon>
        <taxon>Streptomyces</taxon>
    </lineage>
</organism>
<dbReference type="Proteomes" id="UP000002357">
    <property type="component" value="Chromosome"/>
</dbReference>
<feature type="compositionally biased region" description="Low complexity" evidence="1">
    <location>
        <begin position="99"/>
        <end position="139"/>
    </location>
</feature>
<evidence type="ECO:0000313" key="3">
    <source>
        <dbReference type="Proteomes" id="UP000002357"/>
    </source>
</evidence>
<proteinExistence type="predicted"/>
<dbReference type="STRING" id="1901.BB341_18530"/>
<keyword evidence="3" id="KW-1185">Reference proteome</keyword>
<dbReference type="eggNOG" id="ENOG5033978">
    <property type="taxonomic scope" value="Bacteria"/>
</dbReference>
<dbReference type="AlphaFoldDB" id="E2Q4J6"/>
<evidence type="ECO:0000256" key="1">
    <source>
        <dbReference type="SAM" id="MobiDB-lite"/>
    </source>
</evidence>
<gene>
    <name evidence="2" type="ORF">SCLAV_1961</name>
</gene>
<sequence length="217" mass="23068">MGRMRRGLVHAMAWTMATGAAVTLSWWGVHTVMSGTAYDRPRALPFNRDTDEDSDDAGEDRPEPQASSTMRPLPSPHRKPVRTDATGTSDGTGTGTGTGSSRVSGSASAAGGPTGKPTGPTPADGGQSPLASATAPASPEEGGPGAKAYTVEGGRVVFDMKERSAELAFATPNPGWRMQVWKQEWMIRVAFTKDGREESVFCSWHPDVAPTVEFYRR</sequence>
<reference evidence="2 3" key="1">
    <citation type="journal article" date="2010" name="Genome Biol. Evol.">
        <title>The sequence of a 1.8-mb bacterial linear plasmid reveals a rich evolutionary reservoir of secondary metabolic pathways.</title>
        <authorList>
            <person name="Medema M.H."/>
            <person name="Trefzer A."/>
            <person name="Kovalchuk A."/>
            <person name="van den Berg M."/>
            <person name="Mueller U."/>
            <person name="Heijne W."/>
            <person name="Wu L."/>
            <person name="Alam M.T."/>
            <person name="Ronning C.M."/>
            <person name="Nierman W.C."/>
            <person name="Bovenberg R.A.L."/>
            <person name="Breitling R."/>
            <person name="Takano E."/>
        </authorList>
    </citation>
    <scope>NUCLEOTIDE SEQUENCE [LARGE SCALE GENOMIC DNA]</scope>
    <source>
        <strain evidence="3">ATCC 27064 / DSM 738 / JCM 4710 / NBRC 13307 / NCIMB 12785 / NRRL 3585 / VKM Ac-602</strain>
    </source>
</reference>
<protein>
    <submittedName>
        <fullName evidence="2">Secreted protein</fullName>
    </submittedName>
</protein>
<evidence type="ECO:0000313" key="2">
    <source>
        <dbReference type="EMBL" id="EFG07034.1"/>
    </source>
</evidence>
<name>E2Q4J6_STRCL</name>
<feature type="region of interest" description="Disordered" evidence="1">
    <location>
        <begin position="40"/>
        <end position="148"/>
    </location>
</feature>
<accession>E2Q4J6</accession>
<dbReference type="EMBL" id="CM000913">
    <property type="protein sequence ID" value="EFG07034.1"/>
    <property type="molecule type" value="Genomic_DNA"/>
</dbReference>